<keyword evidence="1" id="KW-0812">Transmembrane</keyword>
<evidence type="ECO:0000313" key="2">
    <source>
        <dbReference type="EMBL" id="GGA74451.1"/>
    </source>
</evidence>
<keyword evidence="3" id="KW-1185">Reference proteome</keyword>
<name>A0ABQ1HEY6_9FLAO</name>
<gene>
    <name evidence="2" type="ORF">GCM10008015_13890</name>
</gene>
<evidence type="ECO:0000256" key="1">
    <source>
        <dbReference type="SAM" id="Phobius"/>
    </source>
</evidence>
<dbReference type="PROSITE" id="PS51257">
    <property type="entry name" value="PROKAR_LIPOPROTEIN"/>
    <property type="match status" value="1"/>
</dbReference>
<keyword evidence="1" id="KW-0472">Membrane</keyword>
<comment type="caution">
    <text evidence="2">The sequence shown here is derived from an EMBL/GenBank/DDBJ whole genome shotgun (WGS) entry which is preliminary data.</text>
</comment>
<feature type="transmembrane region" description="Helical" evidence="1">
    <location>
        <begin position="12"/>
        <end position="29"/>
    </location>
</feature>
<dbReference type="RefSeq" id="WP_188493588.1">
    <property type="nucleotide sequence ID" value="NZ_BMGA01000003.1"/>
</dbReference>
<evidence type="ECO:0008006" key="4">
    <source>
        <dbReference type="Google" id="ProtNLM"/>
    </source>
</evidence>
<keyword evidence="1" id="KW-1133">Transmembrane helix</keyword>
<dbReference type="SUPFAM" id="SSF48452">
    <property type="entry name" value="TPR-like"/>
    <property type="match status" value="1"/>
</dbReference>
<sequence length="243" mass="27900">MTLSKTIIIENIIFLYLIIASVFSCPIYSQKINASVAKIKDTITKSSTDSATISNLVKTVISYKVVEKINMTFGGYTVTYVVSDISLINTTDLGPNNTRIVTPIFDIKRQNIKTIKRPVIDSLNLMPVNFDSNITVNFDIPEKPVFEEIDISNGTEYIDIVKTYERVVDKGFKSIEMLKRIANAYYFDNKLDKAAKYYQDLFNMTTDLEPEYYFRYAKSLKFINKQDKANEMMKIFNQKNNGL</sequence>
<proteinExistence type="predicted"/>
<accession>A0ABQ1HEY6</accession>
<organism evidence="2 3">
    <name type="scientific">Flavobacterium palustre</name>
    <dbReference type="NCBI Taxonomy" id="1476463"/>
    <lineage>
        <taxon>Bacteria</taxon>
        <taxon>Pseudomonadati</taxon>
        <taxon>Bacteroidota</taxon>
        <taxon>Flavobacteriia</taxon>
        <taxon>Flavobacteriales</taxon>
        <taxon>Flavobacteriaceae</taxon>
        <taxon>Flavobacterium</taxon>
    </lineage>
</organism>
<dbReference type="InterPro" id="IPR011990">
    <property type="entry name" value="TPR-like_helical_dom_sf"/>
</dbReference>
<reference evidence="3" key="1">
    <citation type="journal article" date="2019" name="Int. J. Syst. Evol. Microbiol.">
        <title>The Global Catalogue of Microorganisms (GCM) 10K type strain sequencing project: providing services to taxonomists for standard genome sequencing and annotation.</title>
        <authorList>
            <consortium name="The Broad Institute Genomics Platform"/>
            <consortium name="The Broad Institute Genome Sequencing Center for Infectious Disease"/>
            <person name="Wu L."/>
            <person name="Ma J."/>
        </authorList>
    </citation>
    <scope>NUCLEOTIDE SEQUENCE [LARGE SCALE GENOMIC DNA]</scope>
    <source>
        <strain evidence="3">CGMCC 1.12811</strain>
    </source>
</reference>
<dbReference type="EMBL" id="BMGA01000003">
    <property type="protein sequence ID" value="GGA74451.1"/>
    <property type="molecule type" value="Genomic_DNA"/>
</dbReference>
<dbReference type="Proteomes" id="UP000658793">
    <property type="component" value="Unassembled WGS sequence"/>
</dbReference>
<protein>
    <recommendedName>
        <fullName evidence="4">Tetratricopeptide repeat protein</fullName>
    </recommendedName>
</protein>
<evidence type="ECO:0000313" key="3">
    <source>
        <dbReference type="Proteomes" id="UP000658793"/>
    </source>
</evidence>